<evidence type="ECO:0000313" key="1">
    <source>
        <dbReference type="EMBL" id="SJM31082.1"/>
    </source>
</evidence>
<name>A0A2P9AIW8_9HYPH</name>
<dbReference type="RefSeq" id="WP_123148387.1">
    <property type="nucleotide sequence ID" value="NZ_FUIG01000024.1"/>
</dbReference>
<gene>
    <name evidence="1" type="ORF">BQ8482_180310</name>
</gene>
<organism evidence="1 2">
    <name type="scientific">Mesorhizobium delmotii</name>
    <dbReference type="NCBI Taxonomy" id="1631247"/>
    <lineage>
        <taxon>Bacteria</taxon>
        <taxon>Pseudomonadati</taxon>
        <taxon>Pseudomonadota</taxon>
        <taxon>Alphaproteobacteria</taxon>
        <taxon>Hyphomicrobiales</taxon>
        <taxon>Phyllobacteriaceae</taxon>
        <taxon>Mesorhizobium</taxon>
    </lineage>
</organism>
<protein>
    <submittedName>
        <fullName evidence="1">Uncharacterized protein</fullName>
    </submittedName>
</protein>
<evidence type="ECO:0000313" key="2">
    <source>
        <dbReference type="Proteomes" id="UP000245698"/>
    </source>
</evidence>
<dbReference type="Proteomes" id="UP000245698">
    <property type="component" value="Unassembled WGS sequence"/>
</dbReference>
<dbReference type="AlphaFoldDB" id="A0A2P9AIW8"/>
<reference evidence="2" key="1">
    <citation type="submission" date="2016-12" db="EMBL/GenBank/DDBJ databases">
        <authorList>
            <person name="Brunel B."/>
        </authorList>
    </citation>
    <scope>NUCLEOTIDE SEQUENCE [LARGE SCALE GENOMIC DNA]</scope>
</reference>
<sequence>MSKLEQIEKSVAELSPEELKAFAAWFEALQADIWDRQIETDAKAGRLDKLAEQALADHRAGRTRSL</sequence>
<accession>A0A2P9AIW8</accession>
<proteinExistence type="predicted"/>
<dbReference type="EMBL" id="FUIG01000024">
    <property type="protein sequence ID" value="SJM31082.1"/>
    <property type="molecule type" value="Genomic_DNA"/>
</dbReference>
<keyword evidence="2" id="KW-1185">Reference proteome</keyword>